<name>A0ABN8Y9R9_RANTA</name>
<dbReference type="EMBL" id="OX459952">
    <property type="protein sequence ID" value="CAI9158124.1"/>
    <property type="molecule type" value="Genomic_DNA"/>
</dbReference>
<protein>
    <submittedName>
        <fullName evidence="1">Uncharacterized protein</fullName>
    </submittedName>
</protein>
<sequence length="122" mass="13661">MSPFEGKCIIEYPGSFQPDSWTNWLSCVPRWWESPRIHSRGAGPVCWAPSGSWTLFPQSLQGADLQQENPELRMPCGFSTVSAMRLQTGQTIKLKTLVYDRAVQDGCPLALCNPLLDRACFP</sequence>
<keyword evidence="2" id="KW-1185">Reference proteome</keyword>
<evidence type="ECO:0000313" key="1">
    <source>
        <dbReference type="EMBL" id="CAI9158124.1"/>
    </source>
</evidence>
<dbReference type="Proteomes" id="UP001176941">
    <property type="component" value="Chromosome 16"/>
</dbReference>
<reference evidence="1" key="1">
    <citation type="submission" date="2023-04" db="EMBL/GenBank/DDBJ databases">
        <authorList>
            <consortium name="ELIXIR-Norway"/>
        </authorList>
    </citation>
    <scope>NUCLEOTIDE SEQUENCE [LARGE SCALE GENOMIC DNA]</scope>
</reference>
<evidence type="ECO:0000313" key="2">
    <source>
        <dbReference type="Proteomes" id="UP001176941"/>
    </source>
</evidence>
<accession>A0ABN8Y9R9</accession>
<proteinExistence type="predicted"/>
<organism evidence="1 2">
    <name type="scientific">Rangifer tarandus platyrhynchus</name>
    <name type="common">Svalbard reindeer</name>
    <dbReference type="NCBI Taxonomy" id="3082113"/>
    <lineage>
        <taxon>Eukaryota</taxon>
        <taxon>Metazoa</taxon>
        <taxon>Chordata</taxon>
        <taxon>Craniata</taxon>
        <taxon>Vertebrata</taxon>
        <taxon>Euteleostomi</taxon>
        <taxon>Mammalia</taxon>
        <taxon>Eutheria</taxon>
        <taxon>Laurasiatheria</taxon>
        <taxon>Artiodactyla</taxon>
        <taxon>Ruminantia</taxon>
        <taxon>Pecora</taxon>
        <taxon>Cervidae</taxon>
        <taxon>Odocoileinae</taxon>
        <taxon>Rangifer</taxon>
    </lineage>
</organism>
<gene>
    <name evidence="1" type="ORF">MRATA1EN1_LOCUS7086</name>
</gene>